<dbReference type="InterPro" id="IPR029060">
    <property type="entry name" value="PIN-like_dom_sf"/>
</dbReference>
<dbReference type="GO" id="GO:0000287">
    <property type="term" value="F:magnesium ion binding"/>
    <property type="evidence" value="ECO:0007669"/>
    <property type="project" value="UniProtKB-UniRule"/>
</dbReference>
<feature type="binding site" evidence="6">
    <location>
        <position position="5"/>
    </location>
    <ligand>
        <name>Mg(2+)</name>
        <dbReference type="ChEBI" id="CHEBI:18420"/>
    </ligand>
</feature>
<dbReference type="HAMAP" id="MF_00265">
    <property type="entry name" value="VapC_Nob1"/>
    <property type="match status" value="1"/>
</dbReference>
<keyword evidence="5 6" id="KW-0460">Magnesium</keyword>
<keyword evidence="1 6" id="KW-1277">Toxin-antitoxin system</keyword>
<comment type="similarity">
    <text evidence="6">Belongs to the PINc/VapC protein family.</text>
</comment>
<sequence length="139" mass="15613">MILVDTSVWSLAFRRPKHNMGIPYEVNTLHKLIENDDLLALPGIVLQELLSGLREEAQFNRLRRLLKPFPVILATQDDHITAARIANLCRSSGVATSPTDCLIAAIAITRNAELFTADRDFVYMAEHCSLRLFSEVHAD</sequence>
<dbReference type="InterPro" id="IPR002716">
    <property type="entry name" value="PIN_dom"/>
</dbReference>
<dbReference type="Gene3D" id="3.40.50.1010">
    <property type="entry name" value="5'-nuclease"/>
    <property type="match status" value="1"/>
</dbReference>
<evidence type="ECO:0000256" key="3">
    <source>
        <dbReference type="ARBA" id="ARBA00022723"/>
    </source>
</evidence>
<dbReference type="KEGG" id="dmm:dnm_027870"/>
<evidence type="ECO:0000259" key="7">
    <source>
        <dbReference type="Pfam" id="PF01850"/>
    </source>
</evidence>
<dbReference type="RefSeq" id="WP_207682260.1">
    <property type="nucleotide sequence ID" value="NZ_CP061800.1"/>
</dbReference>
<keyword evidence="4 6" id="KW-0378">Hydrolase</keyword>
<reference evidence="8" key="1">
    <citation type="journal article" date="2021" name="Microb. Physiol.">
        <title>Proteogenomic Insights into the Physiology of Marine, Sulfate-Reducing, Filamentous Desulfonema limicola and Desulfonema magnum.</title>
        <authorList>
            <person name="Schnaars V."/>
            <person name="Wohlbrand L."/>
            <person name="Scheve S."/>
            <person name="Hinrichs C."/>
            <person name="Reinhardt R."/>
            <person name="Rabus R."/>
        </authorList>
    </citation>
    <scope>NUCLEOTIDE SEQUENCE</scope>
    <source>
        <strain evidence="8">4be13</strain>
    </source>
</reference>
<protein>
    <recommendedName>
        <fullName evidence="6">Ribonuclease VapC</fullName>
        <shortName evidence="6">RNase VapC</shortName>
        <ecNumber evidence="6">3.1.-.-</ecNumber>
    </recommendedName>
    <alternativeName>
        <fullName evidence="6">Toxin VapC</fullName>
    </alternativeName>
</protein>
<evidence type="ECO:0000313" key="9">
    <source>
        <dbReference type="Proteomes" id="UP000663722"/>
    </source>
</evidence>
<evidence type="ECO:0000256" key="2">
    <source>
        <dbReference type="ARBA" id="ARBA00022722"/>
    </source>
</evidence>
<evidence type="ECO:0000256" key="4">
    <source>
        <dbReference type="ARBA" id="ARBA00022801"/>
    </source>
</evidence>
<dbReference type="EMBL" id="CP061800">
    <property type="protein sequence ID" value="QTA86763.1"/>
    <property type="molecule type" value="Genomic_DNA"/>
</dbReference>
<dbReference type="GO" id="GO:0090729">
    <property type="term" value="F:toxin activity"/>
    <property type="evidence" value="ECO:0007669"/>
    <property type="project" value="UniProtKB-KW"/>
</dbReference>
<gene>
    <name evidence="6" type="primary">vapC</name>
    <name evidence="8" type="ORF">dnm_027870</name>
</gene>
<dbReference type="SUPFAM" id="SSF88723">
    <property type="entry name" value="PIN domain-like"/>
    <property type="match status" value="1"/>
</dbReference>
<dbReference type="Proteomes" id="UP000663722">
    <property type="component" value="Chromosome"/>
</dbReference>
<dbReference type="EC" id="3.1.-.-" evidence="6"/>
<comment type="cofactor">
    <cofactor evidence="6">
        <name>Mg(2+)</name>
        <dbReference type="ChEBI" id="CHEBI:18420"/>
    </cofactor>
</comment>
<organism evidence="8 9">
    <name type="scientific">Desulfonema magnum</name>
    <dbReference type="NCBI Taxonomy" id="45655"/>
    <lineage>
        <taxon>Bacteria</taxon>
        <taxon>Pseudomonadati</taxon>
        <taxon>Thermodesulfobacteriota</taxon>
        <taxon>Desulfobacteria</taxon>
        <taxon>Desulfobacterales</taxon>
        <taxon>Desulfococcaceae</taxon>
        <taxon>Desulfonema</taxon>
    </lineage>
</organism>
<evidence type="ECO:0000256" key="6">
    <source>
        <dbReference type="HAMAP-Rule" id="MF_00265"/>
    </source>
</evidence>
<dbReference type="InterPro" id="IPR051749">
    <property type="entry name" value="PINc/VapC_TA_RNase"/>
</dbReference>
<dbReference type="GO" id="GO:0004540">
    <property type="term" value="F:RNA nuclease activity"/>
    <property type="evidence" value="ECO:0007669"/>
    <property type="project" value="InterPro"/>
</dbReference>
<dbReference type="PANTHER" id="PTHR42740">
    <property type="entry name" value="RIBONUCLEASE VAPC3"/>
    <property type="match status" value="1"/>
</dbReference>
<dbReference type="InterPro" id="IPR022907">
    <property type="entry name" value="VapC_family"/>
</dbReference>
<dbReference type="PANTHER" id="PTHR42740:SF1">
    <property type="entry name" value="RIBONUCLEASE VAPC3"/>
    <property type="match status" value="1"/>
</dbReference>
<evidence type="ECO:0000256" key="1">
    <source>
        <dbReference type="ARBA" id="ARBA00022649"/>
    </source>
</evidence>
<keyword evidence="2 6" id="KW-0540">Nuclease</keyword>
<dbReference type="GO" id="GO:0016787">
    <property type="term" value="F:hydrolase activity"/>
    <property type="evidence" value="ECO:0007669"/>
    <property type="project" value="UniProtKB-KW"/>
</dbReference>
<evidence type="ECO:0000313" key="8">
    <source>
        <dbReference type="EMBL" id="QTA86763.1"/>
    </source>
</evidence>
<name>A0A975BKF4_9BACT</name>
<feature type="binding site" evidence="6">
    <location>
        <position position="100"/>
    </location>
    <ligand>
        <name>Mg(2+)</name>
        <dbReference type="ChEBI" id="CHEBI:18420"/>
    </ligand>
</feature>
<keyword evidence="9" id="KW-1185">Reference proteome</keyword>
<dbReference type="Pfam" id="PF01850">
    <property type="entry name" value="PIN"/>
    <property type="match status" value="1"/>
</dbReference>
<proteinExistence type="inferred from homology"/>
<accession>A0A975BKF4</accession>
<evidence type="ECO:0000256" key="5">
    <source>
        <dbReference type="ARBA" id="ARBA00022842"/>
    </source>
</evidence>
<comment type="function">
    <text evidence="6">Toxic component of a toxin-antitoxin (TA) system. An RNase.</text>
</comment>
<dbReference type="AlphaFoldDB" id="A0A975BKF4"/>
<keyword evidence="6" id="KW-0800">Toxin</keyword>
<feature type="domain" description="PIN" evidence="7">
    <location>
        <begin position="2"/>
        <end position="125"/>
    </location>
</feature>
<keyword evidence="3 6" id="KW-0479">Metal-binding</keyword>